<feature type="transmembrane region" description="Helical" evidence="6">
    <location>
        <begin position="6"/>
        <end position="29"/>
    </location>
</feature>
<reference evidence="7 8" key="1">
    <citation type="journal article" date="2019" name="Sci. Rep.">
        <title>Orb-weaving spider Araneus ventricosus genome elucidates the spidroin gene catalogue.</title>
        <authorList>
            <person name="Kono N."/>
            <person name="Nakamura H."/>
            <person name="Ohtoshi R."/>
            <person name="Moran D.A.P."/>
            <person name="Shinohara A."/>
            <person name="Yoshida Y."/>
            <person name="Fujiwara M."/>
            <person name="Mori M."/>
            <person name="Tomita M."/>
            <person name="Arakawa K."/>
        </authorList>
    </citation>
    <scope>NUCLEOTIDE SEQUENCE [LARGE SCALE GENOMIC DNA]</scope>
</reference>
<comment type="subcellular location">
    <subcellularLocation>
        <location evidence="1 6">Membrane</location>
        <topology evidence="1 6">Multi-pass membrane protein</topology>
    </subcellularLocation>
</comment>
<evidence type="ECO:0000256" key="1">
    <source>
        <dbReference type="ARBA" id="ARBA00004141"/>
    </source>
</evidence>
<evidence type="ECO:0000256" key="4">
    <source>
        <dbReference type="ARBA" id="ARBA00022989"/>
    </source>
</evidence>
<protein>
    <recommendedName>
        <fullName evidence="6">Receptor expression-enhancing protein</fullName>
    </recommendedName>
</protein>
<comment type="similarity">
    <text evidence="2 6">Belongs to the DP1 family.</text>
</comment>
<evidence type="ECO:0000256" key="2">
    <source>
        <dbReference type="ARBA" id="ARBA00008573"/>
    </source>
</evidence>
<evidence type="ECO:0000313" key="7">
    <source>
        <dbReference type="EMBL" id="GBM10028.1"/>
    </source>
</evidence>
<dbReference type="Pfam" id="PF03134">
    <property type="entry name" value="TB2_DP1_HVA22"/>
    <property type="match status" value="1"/>
</dbReference>
<feature type="transmembrane region" description="Helical" evidence="6">
    <location>
        <begin position="41"/>
        <end position="66"/>
    </location>
</feature>
<feature type="transmembrane region" description="Helical" evidence="6">
    <location>
        <begin position="72"/>
        <end position="91"/>
    </location>
</feature>
<gene>
    <name evidence="7" type="primary">REEP5_1</name>
    <name evidence="7" type="ORF">AVEN_24010_1</name>
</gene>
<sequence length="129" mass="14887">MGRNSSFVYYALFICIGILYPAYCSLVALQTPARKDDTLWLIYWVVFASFNIFEALTDVIFSWFPFYSGLKLIFLTWCSAPFTYNGAYYVYKIILEPLFRMYGGHVDVVLTQAVETAKNVAEQIPPYPK</sequence>
<evidence type="ECO:0000256" key="3">
    <source>
        <dbReference type="ARBA" id="ARBA00022692"/>
    </source>
</evidence>
<evidence type="ECO:0000256" key="5">
    <source>
        <dbReference type="ARBA" id="ARBA00023136"/>
    </source>
</evidence>
<dbReference type="EMBL" id="BGPR01000279">
    <property type="protein sequence ID" value="GBM10028.1"/>
    <property type="molecule type" value="Genomic_DNA"/>
</dbReference>
<proteinExistence type="inferred from homology"/>
<keyword evidence="7" id="KW-0675">Receptor</keyword>
<dbReference type="PANTHER" id="PTHR12300">
    <property type="entry name" value="HVA22-LIKE PROTEINS"/>
    <property type="match status" value="1"/>
</dbReference>
<dbReference type="Proteomes" id="UP000499080">
    <property type="component" value="Unassembled WGS sequence"/>
</dbReference>
<accession>A0A4Y2D238</accession>
<name>A0A4Y2D238_ARAVE</name>
<comment type="caution">
    <text evidence="7">The sequence shown here is derived from an EMBL/GenBank/DDBJ whole genome shotgun (WGS) entry which is preliminary data.</text>
</comment>
<keyword evidence="4 6" id="KW-1133">Transmembrane helix</keyword>
<evidence type="ECO:0000313" key="8">
    <source>
        <dbReference type="Proteomes" id="UP000499080"/>
    </source>
</evidence>
<dbReference type="PANTHER" id="PTHR12300:SF161">
    <property type="entry name" value="RECEPTOR EXPRESSION-ENHANCING PROTEIN"/>
    <property type="match status" value="1"/>
</dbReference>
<keyword evidence="8" id="KW-1185">Reference proteome</keyword>
<dbReference type="InterPro" id="IPR004345">
    <property type="entry name" value="TB2_DP1_HVA22"/>
</dbReference>
<keyword evidence="5 6" id="KW-0472">Membrane</keyword>
<evidence type="ECO:0000256" key="6">
    <source>
        <dbReference type="RuleBase" id="RU362006"/>
    </source>
</evidence>
<keyword evidence="3 6" id="KW-0812">Transmembrane</keyword>
<dbReference type="GO" id="GO:0016020">
    <property type="term" value="C:membrane"/>
    <property type="evidence" value="ECO:0007669"/>
    <property type="project" value="UniProtKB-SubCell"/>
</dbReference>
<dbReference type="AlphaFoldDB" id="A0A4Y2D238"/>
<organism evidence="7 8">
    <name type="scientific">Araneus ventricosus</name>
    <name type="common">Orbweaver spider</name>
    <name type="synonym">Epeira ventricosa</name>
    <dbReference type="NCBI Taxonomy" id="182803"/>
    <lineage>
        <taxon>Eukaryota</taxon>
        <taxon>Metazoa</taxon>
        <taxon>Ecdysozoa</taxon>
        <taxon>Arthropoda</taxon>
        <taxon>Chelicerata</taxon>
        <taxon>Arachnida</taxon>
        <taxon>Araneae</taxon>
        <taxon>Araneomorphae</taxon>
        <taxon>Entelegynae</taxon>
        <taxon>Araneoidea</taxon>
        <taxon>Araneidae</taxon>
        <taxon>Araneus</taxon>
    </lineage>
</organism>
<dbReference type="OrthoDB" id="10009287at2759"/>